<protein>
    <recommendedName>
        <fullName evidence="4">ABC-transporter type IV</fullName>
    </recommendedName>
</protein>
<dbReference type="Pfam" id="PF06541">
    <property type="entry name" value="ABC_trans_CmpB"/>
    <property type="match status" value="1"/>
</dbReference>
<reference evidence="2 3" key="1">
    <citation type="submission" date="2013-02" db="EMBL/GenBank/DDBJ databases">
        <title>Genome sequence of Clostridium saccharoperbutylacetonicum N1-4(HMT).</title>
        <authorList>
            <person name="Poehlein A."/>
            <person name="Daniel R."/>
        </authorList>
    </citation>
    <scope>NUCLEOTIDE SEQUENCE [LARGE SCALE GENOMIC DNA]</scope>
    <source>
        <strain evidence="3">N1-4(HMT)</strain>
    </source>
</reference>
<dbReference type="STRING" id="36745.CLSAP_52130"/>
<sequence length="177" mass="21104">MDVMFYLTFNFILYSFLGWLIEEVYSFAITKTFKKEGFLIGPFKPMYGIAFTILVICNEILEIQGGSLILLYFLIPTTVEYISGYILKHIFKKVYWDYSKYKYNIYGYITLSFSVCWMILCYIGINFFHPVVHELYLLAEKSLYIVLYTSLLLIIFDLILTMQDYKKILFNRKNIKD</sequence>
<evidence type="ECO:0008006" key="4">
    <source>
        <dbReference type="Google" id="ProtNLM"/>
    </source>
</evidence>
<feature type="transmembrane region" description="Helical" evidence="1">
    <location>
        <begin position="46"/>
        <end position="63"/>
    </location>
</feature>
<keyword evidence="1" id="KW-1133">Transmembrane helix</keyword>
<evidence type="ECO:0000256" key="1">
    <source>
        <dbReference type="SAM" id="Phobius"/>
    </source>
</evidence>
<dbReference type="eggNOG" id="COG4905">
    <property type="taxonomic scope" value="Bacteria"/>
</dbReference>
<proteinExistence type="predicted"/>
<evidence type="ECO:0000313" key="3">
    <source>
        <dbReference type="Proteomes" id="UP000011728"/>
    </source>
</evidence>
<gene>
    <name evidence="2" type="ORF">Cspa_c54670</name>
</gene>
<feature type="transmembrane region" description="Helical" evidence="1">
    <location>
        <begin position="69"/>
        <end position="91"/>
    </location>
</feature>
<evidence type="ECO:0000313" key="2">
    <source>
        <dbReference type="EMBL" id="AGF59212.1"/>
    </source>
</evidence>
<accession>M1N756</accession>
<keyword evidence="3" id="KW-1185">Reference proteome</keyword>
<keyword evidence="1" id="KW-0812">Transmembrane</keyword>
<dbReference type="Proteomes" id="UP000011728">
    <property type="component" value="Chromosome"/>
</dbReference>
<dbReference type="EMBL" id="CP004121">
    <property type="protein sequence ID" value="AGF59212.1"/>
    <property type="molecule type" value="Genomic_DNA"/>
</dbReference>
<dbReference type="RefSeq" id="WP_015395519.1">
    <property type="nucleotide sequence ID" value="NC_020291.1"/>
</dbReference>
<dbReference type="PATRIC" id="fig|931276.5.peg.5525"/>
<feature type="transmembrane region" description="Helical" evidence="1">
    <location>
        <begin position="103"/>
        <end position="125"/>
    </location>
</feature>
<dbReference type="AlphaFoldDB" id="M1N756"/>
<name>M1N756_9CLOT</name>
<feature type="transmembrane region" description="Helical" evidence="1">
    <location>
        <begin position="6"/>
        <end position="25"/>
    </location>
</feature>
<dbReference type="KEGG" id="csr:Cspa_c54670"/>
<organism evidence="2 3">
    <name type="scientific">Clostridium saccharoperbutylacetonicum N1-4(HMT)</name>
    <dbReference type="NCBI Taxonomy" id="931276"/>
    <lineage>
        <taxon>Bacteria</taxon>
        <taxon>Bacillati</taxon>
        <taxon>Bacillota</taxon>
        <taxon>Clostridia</taxon>
        <taxon>Eubacteriales</taxon>
        <taxon>Clostridiaceae</taxon>
        <taxon>Clostridium</taxon>
    </lineage>
</organism>
<dbReference type="InterPro" id="IPR010540">
    <property type="entry name" value="CmpB_TMEM229"/>
</dbReference>
<keyword evidence="1" id="KW-0472">Membrane</keyword>
<dbReference type="HOGENOM" id="CLU_055257_4_0_9"/>
<feature type="transmembrane region" description="Helical" evidence="1">
    <location>
        <begin position="145"/>
        <end position="162"/>
    </location>
</feature>